<sequence>MDRMIFVNLPVTDLARSRAFWEGLGFGIEEAYTGPDSVAVVVSPTIYLMLLTPARFADFVVGPVAEQAHGTRAIYCLSAESPTEVDDLSARALALGGGAWGDPLADGPMYSRSFTDPDGFVWEVMHMAMEPA</sequence>
<dbReference type="Gene3D" id="3.10.180.10">
    <property type="entry name" value="2,3-Dihydroxybiphenyl 1,2-Dioxygenase, domain 1"/>
    <property type="match status" value="1"/>
</dbReference>
<organism evidence="2 3">
    <name type="scientific">Flavimobilis marinus</name>
    <dbReference type="NCBI Taxonomy" id="285351"/>
    <lineage>
        <taxon>Bacteria</taxon>
        <taxon>Bacillati</taxon>
        <taxon>Actinomycetota</taxon>
        <taxon>Actinomycetes</taxon>
        <taxon>Micrococcales</taxon>
        <taxon>Jonesiaceae</taxon>
        <taxon>Flavimobilis</taxon>
    </lineage>
</organism>
<dbReference type="RefSeq" id="WP_093378901.1">
    <property type="nucleotide sequence ID" value="NZ_BNAN01000004.1"/>
</dbReference>
<dbReference type="AlphaFoldDB" id="A0A1I2HF04"/>
<name>A0A1I2HF04_9MICO</name>
<dbReference type="PANTHER" id="PTHR36503:SF2">
    <property type="entry name" value="BLR2408 PROTEIN"/>
    <property type="match status" value="1"/>
</dbReference>
<accession>A0A1I2HF04</accession>
<dbReference type="EMBL" id="FONZ01000004">
    <property type="protein sequence ID" value="SFF28764.1"/>
    <property type="molecule type" value="Genomic_DNA"/>
</dbReference>
<dbReference type="OrthoDB" id="4265398at2"/>
<reference evidence="3" key="1">
    <citation type="submission" date="2016-10" db="EMBL/GenBank/DDBJ databases">
        <authorList>
            <person name="Varghese N."/>
            <person name="Submissions S."/>
        </authorList>
    </citation>
    <scope>NUCLEOTIDE SEQUENCE [LARGE SCALE GENOMIC DNA]</scope>
    <source>
        <strain evidence="3">DSM 19083</strain>
    </source>
</reference>
<gene>
    <name evidence="2" type="ORF">SAMN04488035_2325</name>
</gene>
<dbReference type="PANTHER" id="PTHR36503">
    <property type="entry name" value="BLR2520 PROTEIN"/>
    <property type="match status" value="1"/>
</dbReference>
<dbReference type="Pfam" id="PF22677">
    <property type="entry name" value="Ble-like_N"/>
    <property type="match status" value="1"/>
</dbReference>
<dbReference type="InterPro" id="IPR029068">
    <property type="entry name" value="Glyas_Bleomycin-R_OHBP_Dase"/>
</dbReference>
<evidence type="ECO:0000313" key="3">
    <source>
        <dbReference type="Proteomes" id="UP000198520"/>
    </source>
</evidence>
<dbReference type="InterPro" id="IPR053863">
    <property type="entry name" value="Glyoxy/Ble-like_N"/>
</dbReference>
<evidence type="ECO:0000313" key="2">
    <source>
        <dbReference type="EMBL" id="SFF28764.1"/>
    </source>
</evidence>
<feature type="domain" description="VOC" evidence="1">
    <location>
        <begin position="3"/>
        <end position="127"/>
    </location>
</feature>
<dbReference type="STRING" id="285351.SAMN04488035_2325"/>
<dbReference type="PROSITE" id="PS51819">
    <property type="entry name" value="VOC"/>
    <property type="match status" value="1"/>
</dbReference>
<evidence type="ECO:0000259" key="1">
    <source>
        <dbReference type="PROSITE" id="PS51819"/>
    </source>
</evidence>
<keyword evidence="3" id="KW-1185">Reference proteome</keyword>
<dbReference type="Proteomes" id="UP000198520">
    <property type="component" value="Unassembled WGS sequence"/>
</dbReference>
<dbReference type="InterPro" id="IPR037523">
    <property type="entry name" value="VOC_core"/>
</dbReference>
<dbReference type="SUPFAM" id="SSF54593">
    <property type="entry name" value="Glyoxalase/Bleomycin resistance protein/Dihydroxybiphenyl dioxygenase"/>
    <property type="match status" value="1"/>
</dbReference>
<protein>
    <recommendedName>
        <fullName evidence="1">VOC domain-containing protein</fullName>
    </recommendedName>
</protein>
<proteinExistence type="predicted"/>